<feature type="domain" description="GspL periplasmic" evidence="12">
    <location>
        <begin position="284"/>
        <end position="430"/>
    </location>
</feature>
<keyword evidence="5" id="KW-0997">Cell inner membrane</keyword>
<evidence type="ECO:0000256" key="3">
    <source>
        <dbReference type="ARBA" id="ARBA00022448"/>
    </source>
</evidence>
<reference evidence="13 14" key="1">
    <citation type="submission" date="2015-05" db="EMBL/GenBank/DDBJ databases">
        <title>Complete genome sequence of a sulfur-oxidizing gammaproteobacterium strain HA5.</title>
        <authorList>
            <person name="Miura A."/>
            <person name="Kojima H."/>
            <person name="Fukui M."/>
        </authorList>
    </citation>
    <scope>NUCLEOTIDE SEQUENCE [LARGE SCALE GENOMIC DNA]</scope>
    <source>
        <strain evidence="13 14">HA5</strain>
    </source>
</reference>
<evidence type="ECO:0000256" key="10">
    <source>
        <dbReference type="PIRNR" id="PIRNR015761"/>
    </source>
</evidence>
<evidence type="ECO:0000256" key="4">
    <source>
        <dbReference type="ARBA" id="ARBA00022475"/>
    </source>
</evidence>
<evidence type="ECO:0000256" key="1">
    <source>
        <dbReference type="ARBA" id="ARBA00004377"/>
    </source>
</evidence>
<evidence type="ECO:0000313" key="13">
    <source>
        <dbReference type="EMBL" id="BAV33867.1"/>
    </source>
</evidence>
<dbReference type="EMBL" id="AP014879">
    <property type="protein sequence ID" value="BAV33867.1"/>
    <property type="molecule type" value="Genomic_DNA"/>
</dbReference>
<dbReference type="FunCoup" id="A0A1B4XGG9">
    <property type="interactions" value="66"/>
</dbReference>
<dbReference type="NCBIfam" id="TIGR01709">
    <property type="entry name" value="typeII_sec_gspL"/>
    <property type="match status" value="1"/>
</dbReference>
<keyword evidence="4" id="KW-1003">Cell membrane</keyword>
<dbReference type="Proteomes" id="UP000243180">
    <property type="component" value="Chromosome"/>
</dbReference>
<evidence type="ECO:0000256" key="9">
    <source>
        <dbReference type="ARBA" id="ARBA00023136"/>
    </source>
</evidence>
<dbReference type="Gene3D" id="3.30.1360.100">
    <property type="entry name" value="General secretion pathway protein M, EpsM"/>
    <property type="match status" value="1"/>
</dbReference>
<evidence type="ECO:0000256" key="5">
    <source>
        <dbReference type="ARBA" id="ARBA00022519"/>
    </source>
</evidence>
<dbReference type="KEGG" id="slim:SCL_1562"/>
<keyword evidence="3 10" id="KW-0813">Transport</keyword>
<dbReference type="InterPro" id="IPR025691">
    <property type="entry name" value="GspL_pp_dom"/>
</dbReference>
<proteinExistence type="inferred from homology"/>
<dbReference type="Pfam" id="PF05134">
    <property type="entry name" value="T2SSL"/>
    <property type="match status" value="1"/>
</dbReference>
<gene>
    <name evidence="13" type="ORF">SCL_1562</name>
</gene>
<evidence type="ECO:0000256" key="8">
    <source>
        <dbReference type="ARBA" id="ARBA00022989"/>
    </source>
</evidence>
<evidence type="ECO:0000256" key="7">
    <source>
        <dbReference type="ARBA" id="ARBA00022927"/>
    </source>
</evidence>
<evidence type="ECO:0000256" key="2">
    <source>
        <dbReference type="ARBA" id="ARBA00005318"/>
    </source>
</evidence>
<dbReference type="CDD" id="cd24017">
    <property type="entry name" value="ASKHA_T2SSL_N"/>
    <property type="match status" value="1"/>
</dbReference>
<comment type="similarity">
    <text evidence="2 10">Belongs to the GSP L family.</text>
</comment>
<name>A0A1B4XGG9_9GAMM</name>
<feature type="domain" description="GspL cytoplasmic actin-ATPase-like" evidence="11">
    <location>
        <begin position="74"/>
        <end position="198"/>
    </location>
</feature>
<dbReference type="GO" id="GO:0009276">
    <property type="term" value="C:Gram-negative-bacterium-type cell wall"/>
    <property type="evidence" value="ECO:0007669"/>
    <property type="project" value="InterPro"/>
</dbReference>
<keyword evidence="8" id="KW-1133">Transmembrane helix</keyword>
<dbReference type="SUPFAM" id="SSF53067">
    <property type="entry name" value="Actin-like ATPase domain"/>
    <property type="match status" value="1"/>
</dbReference>
<evidence type="ECO:0000259" key="12">
    <source>
        <dbReference type="Pfam" id="PF12693"/>
    </source>
</evidence>
<dbReference type="PIRSF" id="PIRSF015761">
    <property type="entry name" value="Protein_L"/>
    <property type="match status" value="1"/>
</dbReference>
<evidence type="ECO:0000313" key="14">
    <source>
        <dbReference type="Proteomes" id="UP000243180"/>
    </source>
</evidence>
<keyword evidence="6" id="KW-0812">Transmembrane</keyword>
<organism evidence="13 14">
    <name type="scientific">Sulfuricaulis limicola</name>
    <dbReference type="NCBI Taxonomy" id="1620215"/>
    <lineage>
        <taxon>Bacteria</taxon>
        <taxon>Pseudomonadati</taxon>
        <taxon>Pseudomonadota</taxon>
        <taxon>Gammaproteobacteria</taxon>
        <taxon>Acidiferrobacterales</taxon>
        <taxon>Acidiferrobacteraceae</taxon>
        <taxon>Sulfuricaulis</taxon>
    </lineage>
</organism>
<keyword evidence="14" id="KW-1185">Reference proteome</keyword>
<dbReference type="GO" id="GO:0015627">
    <property type="term" value="C:type II protein secretion system complex"/>
    <property type="evidence" value="ECO:0007669"/>
    <property type="project" value="InterPro"/>
</dbReference>
<comment type="function">
    <text evidence="10">Inner membrane component of the type II secretion system required for the energy-dependent secretion of extracellular factors such as proteases and toxins from the periplasm.</text>
</comment>
<dbReference type="OrthoDB" id="7011844at2"/>
<dbReference type="InterPro" id="IPR007812">
    <property type="entry name" value="T2SS_protein-GspL"/>
</dbReference>
<dbReference type="Gene3D" id="3.30.420.380">
    <property type="match status" value="1"/>
</dbReference>
<dbReference type="InterPro" id="IPR043129">
    <property type="entry name" value="ATPase_NBD"/>
</dbReference>
<dbReference type="GO" id="GO:0005886">
    <property type="term" value="C:plasma membrane"/>
    <property type="evidence" value="ECO:0007669"/>
    <property type="project" value="UniProtKB-SubCell"/>
</dbReference>
<dbReference type="InterPro" id="IPR024230">
    <property type="entry name" value="GspL_cyto_dom"/>
</dbReference>
<dbReference type="Pfam" id="PF12693">
    <property type="entry name" value="GspL_C"/>
    <property type="match status" value="1"/>
</dbReference>
<comment type="subcellular location">
    <subcellularLocation>
        <location evidence="1">Cell inner membrane</location>
        <topology evidence="1">Single-pass membrane protein</topology>
    </subcellularLocation>
</comment>
<sequence>MAASHTSLTKRRFFSASWLQSLRQSLASQGGDLELLLPRGWPENRGKIRWRLRRGPGAAPHGEVTELNQIPGVGAMTRVLVWTPPSDSLLTRVTLPTRSRAKIQQALPFALEDQLIGEPEHLHFAYRILEGNNLAVAVTARERMQAWISHLTDAGLRPTGFCPAILALPLDAGSWTVTFHENDMWVRTGMASGFSCAAGASTPPAMLELALREAREKQDAPVGLTVIHPPAGFDQAAWAQLKLPLSLQKQDFWAGYHEPLPALNLLQGGFAPSHQMQEMLPGLRPAAIMLAIWLIGSLAFSAWEWWQLNREHQNLKQDMTQVFRQTFPDAKVVVDPALQMQRLLSELQGKSGKSSQADALPLLGHFAPVMQSHPQIKLRGIQYDESRLTADLSLPDFQAMETLKNALIARGLQVEVVGANTTPAGIEGRLRLSQGGKAGG</sequence>
<accession>A0A1B4XGG9</accession>
<protein>
    <recommendedName>
        <fullName evidence="10">Type II secretion system protein L</fullName>
        <shortName evidence="10">T2SS protein L</shortName>
    </recommendedName>
</protein>
<evidence type="ECO:0000256" key="6">
    <source>
        <dbReference type="ARBA" id="ARBA00022692"/>
    </source>
</evidence>
<evidence type="ECO:0000259" key="11">
    <source>
        <dbReference type="Pfam" id="PF05134"/>
    </source>
</evidence>
<dbReference type="AlphaFoldDB" id="A0A1B4XGG9"/>
<dbReference type="GO" id="GO:0015628">
    <property type="term" value="P:protein secretion by the type II secretion system"/>
    <property type="evidence" value="ECO:0007669"/>
    <property type="project" value="InterPro"/>
</dbReference>
<keyword evidence="7 10" id="KW-0653">Protein transport</keyword>
<keyword evidence="9" id="KW-0472">Membrane</keyword>
<dbReference type="InParanoid" id="A0A1B4XGG9"/>